<dbReference type="EMBL" id="CP020867">
    <property type="protein sequence ID" value="ARJ57262.1"/>
    <property type="molecule type" value="Genomic_DNA"/>
</dbReference>
<reference evidence="1 2" key="1">
    <citation type="submission" date="2017-04" db="EMBL/GenBank/DDBJ databases">
        <title>Complete genome sequence of the Campylobacter cuniculorum type strain LMG24588.</title>
        <authorList>
            <person name="Miller W.G."/>
            <person name="Yee E."/>
            <person name="Revez J."/>
            <person name="Bono J.L."/>
            <person name="Rossi M."/>
        </authorList>
    </citation>
    <scope>NUCLEOTIDE SEQUENCE [LARGE SCALE GENOMIC DNA]</scope>
    <source>
        <strain evidence="1 2">LMG 24588</strain>
    </source>
</reference>
<accession>A0A1W6BYW2</accession>
<evidence type="ECO:0000313" key="2">
    <source>
        <dbReference type="Proteomes" id="UP000192902"/>
    </source>
</evidence>
<gene>
    <name evidence="1" type="ORF">CCUN_1687</name>
</gene>
<sequence>METYVLSSNLFAFCRNRCWICWICGGDKAHIVETIHRYIGDYTHNIFELCICQGCYYKYTYTKEEIKDIIKRDIIKDRHDDCCGDKCIEDRIIDHCLKQITYSGKNIELFIYLIFKKLESFNYDFNPEKYPFERFVDMIKEIDFKRNALSKGNDELLSSYGFNPKKMCDEEKALILNR</sequence>
<proteinExistence type="predicted"/>
<evidence type="ECO:0000313" key="1">
    <source>
        <dbReference type="EMBL" id="ARJ57262.1"/>
    </source>
</evidence>
<dbReference type="KEGG" id="ccun:CCUN_1687"/>
<name>A0A1W6BYW2_9BACT</name>
<dbReference type="AlphaFoldDB" id="A0A1W6BYW2"/>
<protein>
    <submittedName>
        <fullName evidence="1">Uncharacterized protein</fullName>
    </submittedName>
</protein>
<organism evidence="1 2">
    <name type="scientific">Campylobacter cuniculorum DSM 23162 = LMG 24588</name>
    <dbReference type="NCBI Taxonomy" id="1121267"/>
    <lineage>
        <taxon>Bacteria</taxon>
        <taxon>Pseudomonadati</taxon>
        <taxon>Campylobacterota</taxon>
        <taxon>Epsilonproteobacteria</taxon>
        <taxon>Campylobacterales</taxon>
        <taxon>Campylobacteraceae</taxon>
        <taxon>Campylobacter</taxon>
    </lineage>
</organism>
<dbReference type="RefSeq" id="WP_027305528.1">
    <property type="nucleotide sequence ID" value="NZ_CP020867.1"/>
</dbReference>
<dbReference type="Proteomes" id="UP000192902">
    <property type="component" value="Chromosome"/>
</dbReference>
<dbReference type="STRING" id="1121267.CCUN_1687"/>